<reference evidence="2 3" key="1">
    <citation type="journal article" date="2014" name="Nat. Commun.">
        <title>Klebsormidium flaccidum genome reveals primary factors for plant terrestrial adaptation.</title>
        <authorList>
            <person name="Hori K."/>
            <person name="Maruyama F."/>
            <person name="Fujisawa T."/>
            <person name="Togashi T."/>
            <person name="Yamamoto N."/>
            <person name="Seo M."/>
            <person name="Sato S."/>
            <person name="Yamada T."/>
            <person name="Mori H."/>
            <person name="Tajima N."/>
            <person name="Moriyama T."/>
            <person name="Ikeuchi M."/>
            <person name="Watanabe M."/>
            <person name="Wada H."/>
            <person name="Kobayashi K."/>
            <person name="Saito M."/>
            <person name="Masuda T."/>
            <person name="Sasaki-Sekimoto Y."/>
            <person name="Mashiguchi K."/>
            <person name="Awai K."/>
            <person name="Shimojima M."/>
            <person name="Masuda S."/>
            <person name="Iwai M."/>
            <person name="Nobusawa T."/>
            <person name="Narise T."/>
            <person name="Kondo S."/>
            <person name="Saito H."/>
            <person name="Sato R."/>
            <person name="Murakawa M."/>
            <person name="Ihara Y."/>
            <person name="Oshima-Yamada Y."/>
            <person name="Ohtaka K."/>
            <person name="Satoh M."/>
            <person name="Sonobe K."/>
            <person name="Ishii M."/>
            <person name="Ohtani R."/>
            <person name="Kanamori-Sato M."/>
            <person name="Honoki R."/>
            <person name="Miyazaki D."/>
            <person name="Mochizuki H."/>
            <person name="Umetsu J."/>
            <person name="Higashi K."/>
            <person name="Shibata D."/>
            <person name="Kamiya Y."/>
            <person name="Sato N."/>
            <person name="Nakamura Y."/>
            <person name="Tabata S."/>
            <person name="Ida S."/>
            <person name="Kurokawa K."/>
            <person name="Ohta H."/>
        </authorList>
    </citation>
    <scope>NUCLEOTIDE SEQUENCE [LARGE SCALE GENOMIC DNA]</scope>
    <source>
        <strain evidence="2 3">NIES-2285</strain>
    </source>
</reference>
<dbReference type="SUPFAM" id="SSF53335">
    <property type="entry name" value="S-adenosyl-L-methionine-dependent methyltransferases"/>
    <property type="match status" value="1"/>
</dbReference>
<protein>
    <submittedName>
        <fullName evidence="2">Uncharacterized protein</fullName>
    </submittedName>
</protein>
<evidence type="ECO:0000256" key="1">
    <source>
        <dbReference type="SAM" id="MobiDB-lite"/>
    </source>
</evidence>
<dbReference type="AlphaFoldDB" id="A0A1Y1IFP6"/>
<name>A0A1Y1IFP6_KLENI</name>
<proteinExistence type="predicted"/>
<sequence length="356" mass="40344">MRDQRRQEPPRVLVYEDGVQPVPAPDPEACEQVVPPPEDENWEELPQAFMVDHHASPEEQSANAQATHYRENEMIWATDDNHTRMFGDEKWLRVLLLFGGIAAELEALLKAGVNIKQVVYVDNDPGFSRANRQARGLEDPRSSLYLEAVRVLATIQRLQRPWGHEPGYIFEMVDASDHASPPARWGFQQMELISGGYAGSGIRLDAAKLGSAAHRTRVFWTNLARATDIQERYTQFDRDQVWDRLDAQDALDNFRAVQLAAQDDPAVPGYYRVNMKGEPLQGFPTLVATPSSYAFRFQANQPGPGMVYDRNVRKWQEPNADERERIMGMLPGSTRGYNVPEAERRRLIGSATDVRA</sequence>
<dbReference type="OrthoDB" id="2074845at2759"/>
<evidence type="ECO:0000313" key="3">
    <source>
        <dbReference type="Proteomes" id="UP000054558"/>
    </source>
</evidence>
<gene>
    <name evidence="2" type="ORF">KFL_005250035</name>
</gene>
<accession>A0A1Y1IFP6</accession>
<dbReference type="Gene3D" id="3.40.50.150">
    <property type="entry name" value="Vaccinia Virus protein VP39"/>
    <property type="match status" value="1"/>
</dbReference>
<dbReference type="EMBL" id="DF237474">
    <property type="protein sequence ID" value="GAQ89453.1"/>
    <property type="molecule type" value="Genomic_DNA"/>
</dbReference>
<dbReference type="InterPro" id="IPR029063">
    <property type="entry name" value="SAM-dependent_MTases_sf"/>
</dbReference>
<dbReference type="Proteomes" id="UP000054558">
    <property type="component" value="Unassembled WGS sequence"/>
</dbReference>
<evidence type="ECO:0000313" key="2">
    <source>
        <dbReference type="EMBL" id="GAQ89453.1"/>
    </source>
</evidence>
<organism evidence="2 3">
    <name type="scientific">Klebsormidium nitens</name>
    <name type="common">Green alga</name>
    <name type="synonym">Ulothrix nitens</name>
    <dbReference type="NCBI Taxonomy" id="105231"/>
    <lineage>
        <taxon>Eukaryota</taxon>
        <taxon>Viridiplantae</taxon>
        <taxon>Streptophyta</taxon>
        <taxon>Klebsormidiophyceae</taxon>
        <taxon>Klebsormidiales</taxon>
        <taxon>Klebsormidiaceae</taxon>
        <taxon>Klebsormidium</taxon>
    </lineage>
</organism>
<feature type="region of interest" description="Disordered" evidence="1">
    <location>
        <begin position="18"/>
        <end position="39"/>
    </location>
</feature>
<keyword evidence="3" id="KW-1185">Reference proteome</keyword>